<feature type="region of interest" description="Disordered" evidence="2">
    <location>
        <begin position="881"/>
        <end position="932"/>
    </location>
</feature>
<dbReference type="RefSeq" id="XP_013757439.1">
    <property type="nucleotide sequence ID" value="XM_013901985.1"/>
</dbReference>
<feature type="compositionally biased region" description="Basic and acidic residues" evidence="2">
    <location>
        <begin position="956"/>
        <end position="968"/>
    </location>
</feature>
<dbReference type="EMBL" id="GL349458">
    <property type="protein sequence ID" value="KNC49835.1"/>
    <property type="molecule type" value="Genomic_DNA"/>
</dbReference>
<dbReference type="Gene3D" id="1.10.287.1490">
    <property type="match status" value="1"/>
</dbReference>
<organism evidence="4 5">
    <name type="scientific">Thecamonas trahens ATCC 50062</name>
    <dbReference type="NCBI Taxonomy" id="461836"/>
    <lineage>
        <taxon>Eukaryota</taxon>
        <taxon>Apusozoa</taxon>
        <taxon>Apusomonadida</taxon>
        <taxon>Apusomonadidae</taxon>
        <taxon>Thecamonas</taxon>
    </lineage>
</organism>
<dbReference type="PANTHER" id="PTHR13551">
    <property type="entry name" value="BRAIN PROTEIN I3"/>
    <property type="match status" value="1"/>
</dbReference>
<feature type="compositionally biased region" description="Low complexity" evidence="2">
    <location>
        <begin position="10"/>
        <end position="36"/>
    </location>
</feature>
<feature type="transmembrane region" description="Helical" evidence="3">
    <location>
        <begin position="62"/>
        <end position="85"/>
    </location>
</feature>
<feature type="coiled-coil region" evidence="1">
    <location>
        <begin position="432"/>
        <end position="544"/>
    </location>
</feature>
<feature type="coiled-coil region" evidence="1">
    <location>
        <begin position="1458"/>
        <end position="1492"/>
    </location>
</feature>
<feature type="region of interest" description="Disordered" evidence="2">
    <location>
        <begin position="1605"/>
        <end position="1625"/>
    </location>
</feature>
<feature type="coiled-coil region" evidence="1">
    <location>
        <begin position="1102"/>
        <end position="1269"/>
    </location>
</feature>
<dbReference type="eggNOG" id="ENOG502SD48">
    <property type="taxonomic scope" value="Eukaryota"/>
</dbReference>
<dbReference type="Proteomes" id="UP000054408">
    <property type="component" value="Unassembled WGS sequence"/>
</dbReference>
<sequence>MGNEMEGNDAPPQYAAPQQQHATPPPQQFAAPAQAQYAQPPQHTVVVAGNGRCPHNRTLDSFTGCGIVTAVLLFPIGLICCLLMPQKRCDSSGSRGIMSSATEGGSGGNGGVPLEYVQPLNEMVTELKLLESELASARSENSELAQRVRTLEWELTSAQTAASSLKEENARLQGKINDLVSCAEAAALDANRASFETSQEMAALRSQNKMLEQRLASLSGSTNDDAMLRQMEMMREQTRAEYEAILKNMQLEVDASVGGLRSDKAALESENAHLTSMLHQARSQLEQARREAGAMRAQIDNSGVQAHAASSAAAEIASLRAQLQAAQAQAQASASVGGGFPLHPHPQQAMPGLNQQEMMLMRDEIASLQNQNARLKDALRSKNETVNEMVAELSAMKDQMLHSESRILTALDAGGSGGGNERGSFGQGGESLVAVERGRAQLAEALQQARAEAQSHADEAARLKVKVGSLTRRLDEAESSRAEAEREAAAKERALAADRSALKIKCTALADDLADLKDRHATSVRDLRRKLKDAEAANETEAQQELIAELQAKYASERRALHMATSGREEAERELNARASQWNAERSSLKERIDTLIDELDDLRSKHSVAQRELARAATTREHLAHLEAQVAELEQTKTKLTRQLTLEHDAREAADRQLTKVTKAAANEKAHLREELAEAMEKVASANEKAETAQSEAHRKIKAARLDVEALEDALRKADGGAALAARNEVLESELARANANVEHLEARLKDASIHSQPDLHVQLAVAQRDLENAVGALEEAKRERDGERALAAELSTRVTQLQLELAGLQRDVQTSREKMAESAMQATAQAAAADAARELLDRERAKYEKRIREMQDREKERERERIELERIRDIERERAEAEREKERERERERVRLEAERERAERERERVRAIERDRERERRDQEREQRRLDEERVRMREVERVEAERERERADRERIRERDREEAIATARSEAAKQIRRHEEVRAEAEAAAAKAKAAASSAAESWRASKEQIDELTGANRELRTRLEDAATAAAADATKLEAQAVELAQLRERVAELQRSVDAADGVLQGGSLVANDALAEMERASVRNAMLEPKLDELQRLALRDAEAQLEMVQAELEQLREAVAVASKDLAAYVERYGELEGAAHEALGARDSLVAAKRDLEWELAQARETEAQLRESLDALQLEHAQLVKRVESQAAEDAVAALVDEERARASEEQAKLQARIERLMKQVADAKAQTVESTRIAELESELAFKSERLAALEAQVAEAPLREQMSRTLELVQTSAADQISAAIHEMQSTFAVESEARWRSMTHDVSLLRSRLDESMAAQEAAESAALERLLDETMAAKDESVALLARATQTMEATIRERMAELVSNVEAEDAARVQAEADAARAAQMQELLAERDAALRDVDAYRSRLAEVTGSLEAVMAKLQEKARGASEARAARDAAVADKAAAEAVARAAEAARDKAEAARDAAVAEAAAARAQVPTSPIRAHNGSFELAEARAAADAELGRMRAELGHAQQRVAELEGGSEEKDKLIAELRSELEPARRYAAQLETALQQLSQSQQSARVFGAGLTGADAALLRENRALEHKMAMMARSQSQGSGGSGTGPDSSTLVDEYKKQVDELHRLLKTLEQEVAQGDATNGRLESELHRTKTELQAALAESAQQRARADRLYAANMGLEQQLVEATKLQRKIALLENEREREDVSIQKLHRRLVEQERTISVLKDQLRVKQAALSAAAAPAGVVDPGYEVRLAALAEETRAAE</sequence>
<keyword evidence="1" id="KW-0175">Coiled coil</keyword>
<proteinExistence type="predicted"/>
<keyword evidence="3" id="KW-1133">Transmembrane helix</keyword>
<keyword evidence="5" id="KW-1185">Reference proteome</keyword>
<evidence type="ECO:0000256" key="1">
    <source>
        <dbReference type="SAM" id="Coils"/>
    </source>
</evidence>
<evidence type="ECO:0000256" key="2">
    <source>
        <dbReference type="SAM" id="MobiDB-lite"/>
    </source>
</evidence>
<dbReference type="Pfam" id="PF10164">
    <property type="entry name" value="BRI3"/>
    <property type="match status" value="1"/>
</dbReference>
<feature type="compositionally biased region" description="Basic and acidic residues" evidence="2">
    <location>
        <begin position="975"/>
        <end position="984"/>
    </location>
</feature>
<feature type="coiled-coil region" evidence="1">
    <location>
        <begin position="358"/>
        <end position="399"/>
    </location>
</feature>
<feature type="coiled-coil region" evidence="1">
    <location>
        <begin position="120"/>
        <end position="175"/>
    </location>
</feature>
<reference evidence="4 5" key="1">
    <citation type="submission" date="2010-05" db="EMBL/GenBank/DDBJ databases">
        <title>The Genome Sequence of Thecamonas trahens ATCC 50062.</title>
        <authorList>
            <consortium name="The Broad Institute Genome Sequencing Platform"/>
            <person name="Russ C."/>
            <person name="Cuomo C."/>
            <person name="Shea T."/>
            <person name="Young S.K."/>
            <person name="Zeng Q."/>
            <person name="Koehrsen M."/>
            <person name="Haas B."/>
            <person name="Borodovsky M."/>
            <person name="Guigo R."/>
            <person name="Alvarado L."/>
            <person name="Berlin A."/>
            <person name="Bochicchio J."/>
            <person name="Borenstein D."/>
            <person name="Chapman S."/>
            <person name="Chen Z."/>
            <person name="Freedman E."/>
            <person name="Gellesch M."/>
            <person name="Goldberg J."/>
            <person name="Griggs A."/>
            <person name="Gujja S."/>
            <person name="Heilman E."/>
            <person name="Heiman D."/>
            <person name="Hepburn T."/>
            <person name="Howarth C."/>
            <person name="Jen D."/>
            <person name="Larson L."/>
            <person name="Mehta T."/>
            <person name="Park D."/>
            <person name="Pearson M."/>
            <person name="Roberts A."/>
            <person name="Saif S."/>
            <person name="Shenoy N."/>
            <person name="Sisk P."/>
            <person name="Stolte C."/>
            <person name="Sykes S."/>
            <person name="Thomson T."/>
            <person name="Walk T."/>
            <person name="White J."/>
            <person name="Yandava C."/>
            <person name="Burger G."/>
            <person name="Gray M.W."/>
            <person name="Holland P.W.H."/>
            <person name="King N."/>
            <person name="Lang F.B.F."/>
            <person name="Roger A.J."/>
            <person name="Ruiz-Trillo I."/>
            <person name="Lander E."/>
            <person name="Nusbaum C."/>
        </authorList>
    </citation>
    <scope>NUCLEOTIDE SEQUENCE [LARGE SCALE GENOMIC DNA]</scope>
    <source>
        <strain evidence="4 5">ATCC 50062</strain>
    </source>
</reference>
<feature type="coiled-coil region" evidence="1">
    <location>
        <begin position="1626"/>
        <end position="1740"/>
    </location>
</feature>
<dbReference type="GeneID" id="25569854"/>
<feature type="region of interest" description="Disordered" evidence="2">
    <location>
        <begin position="956"/>
        <end position="984"/>
    </location>
</feature>
<evidence type="ECO:0000313" key="4">
    <source>
        <dbReference type="EMBL" id="KNC49835.1"/>
    </source>
</evidence>
<evidence type="ECO:0000256" key="3">
    <source>
        <dbReference type="SAM" id="Phobius"/>
    </source>
</evidence>
<gene>
    <name evidence="4" type="ORF">AMSG_11939</name>
</gene>
<protein>
    <submittedName>
        <fullName evidence="4">Uncharacterized protein</fullName>
    </submittedName>
</protein>
<keyword evidence="3" id="KW-0472">Membrane</keyword>
<keyword evidence="3" id="KW-0812">Transmembrane</keyword>
<dbReference type="OrthoDB" id="2564984at2759"/>
<dbReference type="InterPro" id="IPR019317">
    <property type="entry name" value="BRI3"/>
</dbReference>
<dbReference type="OMA" id="MAMMARS"/>
<accession>A0A0L0DC70</accession>
<feature type="coiled-coil region" evidence="1">
    <location>
        <begin position="201"/>
        <end position="329"/>
    </location>
</feature>
<feature type="region of interest" description="Disordered" evidence="2">
    <location>
        <begin position="1"/>
        <end position="36"/>
    </location>
</feature>
<evidence type="ECO:0000313" key="5">
    <source>
        <dbReference type="Proteomes" id="UP000054408"/>
    </source>
</evidence>
<name>A0A0L0DC70_THETB</name>